<sequence>MKSTHILRKIALACVMVGSAAVGAVSVAHAVGTPLAPPAIYPPNTWQGKATAVVRVLDRLDAHVEVISVPVGTTAHYKSLEISAGRCLERPQTLSPDAAGWLELHDTHPDGATFKGWMLAAEPALGVFESAVYDVRMVRCEGDNVAPAAPPLPTPSVPVLTQPSGATPPSTGSDGGAGGQAPSTGAAPAGQNQTPATPEYGGEY</sequence>
<dbReference type="EMBL" id="JOKM01000122">
    <property type="protein sequence ID" value="KGB20749.1"/>
    <property type="molecule type" value="Genomic_DNA"/>
</dbReference>
<evidence type="ECO:0000313" key="3">
    <source>
        <dbReference type="EMBL" id="KGB20749.1"/>
    </source>
</evidence>
<evidence type="ECO:0000256" key="2">
    <source>
        <dbReference type="SAM" id="SignalP"/>
    </source>
</evidence>
<dbReference type="STRING" id="104102.AtDm6_3528"/>
<accession>A0A094YJI7</accession>
<evidence type="ECO:0000313" key="4">
    <source>
        <dbReference type="Proteomes" id="UP000029448"/>
    </source>
</evidence>
<dbReference type="Proteomes" id="UP000029448">
    <property type="component" value="Unassembled WGS sequence"/>
</dbReference>
<reference evidence="3 4" key="1">
    <citation type="submission" date="2014-06" db="EMBL/GenBank/DDBJ databases">
        <title>Functional and comparative genomic analyses of the Drosophila gut microbiota identify candidate symbiosis factors.</title>
        <authorList>
            <person name="Newell P.D."/>
            <person name="Chaston J.M."/>
            <person name="Douglas A.E."/>
        </authorList>
    </citation>
    <scope>NUCLEOTIDE SEQUENCE [LARGE SCALE GENOMIC DNA]</scope>
    <source>
        <strain evidence="3 4">DmCS_006</strain>
    </source>
</reference>
<dbReference type="AlphaFoldDB" id="A0A094YJI7"/>
<keyword evidence="2" id="KW-0732">Signal</keyword>
<organism evidence="3 4">
    <name type="scientific">Acetobacter tropicalis</name>
    <dbReference type="NCBI Taxonomy" id="104102"/>
    <lineage>
        <taxon>Bacteria</taxon>
        <taxon>Pseudomonadati</taxon>
        <taxon>Pseudomonadota</taxon>
        <taxon>Alphaproteobacteria</taxon>
        <taxon>Acetobacterales</taxon>
        <taxon>Acetobacteraceae</taxon>
        <taxon>Acetobacter</taxon>
    </lineage>
</organism>
<evidence type="ECO:0000256" key="1">
    <source>
        <dbReference type="SAM" id="MobiDB-lite"/>
    </source>
</evidence>
<comment type="caution">
    <text evidence="3">The sequence shown here is derived from an EMBL/GenBank/DDBJ whole genome shotgun (WGS) entry which is preliminary data.</text>
</comment>
<dbReference type="RefSeq" id="WP_231551925.1">
    <property type="nucleotide sequence ID" value="NZ_JACAOJ010000021.1"/>
</dbReference>
<dbReference type="Pfam" id="PF09923">
    <property type="entry name" value="DUF2155"/>
    <property type="match status" value="1"/>
</dbReference>
<protein>
    <recommendedName>
        <fullName evidence="5">DUF2155 domain-containing protein</fullName>
    </recommendedName>
</protein>
<dbReference type="InterPro" id="IPR019225">
    <property type="entry name" value="DUF2155"/>
</dbReference>
<dbReference type="PATRIC" id="fig|104102.7.peg.3476"/>
<dbReference type="GeneID" id="89478838"/>
<proteinExistence type="predicted"/>
<name>A0A094YJI7_9PROT</name>
<gene>
    <name evidence="3" type="ORF">AtDm6_3528</name>
</gene>
<feature type="signal peptide" evidence="2">
    <location>
        <begin position="1"/>
        <end position="30"/>
    </location>
</feature>
<keyword evidence="4" id="KW-1185">Reference proteome</keyword>
<evidence type="ECO:0008006" key="5">
    <source>
        <dbReference type="Google" id="ProtNLM"/>
    </source>
</evidence>
<feature type="chain" id="PRO_5001905787" description="DUF2155 domain-containing protein" evidence="2">
    <location>
        <begin position="31"/>
        <end position="204"/>
    </location>
</feature>
<feature type="region of interest" description="Disordered" evidence="1">
    <location>
        <begin position="148"/>
        <end position="204"/>
    </location>
</feature>